<dbReference type="InterPro" id="IPR050243">
    <property type="entry name" value="PHP_phosphatase"/>
</dbReference>
<dbReference type="InterPro" id="IPR027421">
    <property type="entry name" value="DNA_pol_lamdba_lyase_dom_sf"/>
</dbReference>
<dbReference type="Gene3D" id="1.10.150.20">
    <property type="entry name" value="5' to 3' exonuclease, C-terminal subdomain"/>
    <property type="match status" value="1"/>
</dbReference>
<dbReference type="PIRSF" id="PIRSF005047">
    <property type="entry name" value="UCP005047_YshC"/>
    <property type="match status" value="1"/>
</dbReference>
<feature type="domain" description="Polymerase/histidinol phosphatase N-terminal" evidence="4">
    <location>
        <begin position="322"/>
        <end position="402"/>
    </location>
</feature>
<evidence type="ECO:0000313" key="7">
    <source>
        <dbReference type="Proteomes" id="UP001580928"/>
    </source>
</evidence>
<reference evidence="6 7" key="1">
    <citation type="submission" date="2024-04" db="EMBL/GenBank/DDBJ databases">
        <title>Albibacterium profundi sp. nov., isolated from sediment of the Challenger Deep of Mariana Trench.</title>
        <authorList>
            <person name="Wang Y."/>
        </authorList>
    </citation>
    <scope>NUCLEOTIDE SEQUENCE [LARGE SCALE GENOMIC DNA]</scope>
    <source>
        <strain evidence="6 7">RHL897</strain>
    </source>
</reference>
<dbReference type="Gene3D" id="3.30.460.10">
    <property type="entry name" value="Beta Polymerase, domain 2"/>
    <property type="match status" value="1"/>
</dbReference>
<evidence type="ECO:0000259" key="3">
    <source>
        <dbReference type="SMART" id="SM00278"/>
    </source>
</evidence>
<dbReference type="SMART" id="SM00278">
    <property type="entry name" value="HhH1"/>
    <property type="match status" value="3"/>
</dbReference>
<dbReference type="SMART" id="SM00481">
    <property type="entry name" value="POLIIIAc"/>
    <property type="match status" value="1"/>
</dbReference>
<keyword evidence="1" id="KW-0237">DNA synthesis</keyword>
<feature type="domain" description="Helix-hairpin-helix DNA-binding motif class 1" evidence="3">
    <location>
        <begin position="90"/>
        <end position="109"/>
    </location>
</feature>
<evidence type="ECO:0000256" key="1">
    <source>
        <dbReference type="ARBA" id="ARBA00022634"/>
    </source>
</evidence>
<dbReference type="InterPro" id="IPR022311">
    <property type="entry name" value="PolX-like"/>
</dbReference>
<feature type="domain" description="Helix-hairpin-helix DNA-binding motif class 1" evidence="3">
    <location>
        <begin position="125"/>
        <end position="144"/>
    </location>
</feature>
<dbReference type="PANTHER" id="PTHR36928">
    <property type="entry name" value="PHOSPHATASE YCDX-RELATED"/>
    <property type="match status" value="1"/>
</dbReference>
<feature type="domain" description="DNA-directed DNA polymerase X" evidence="5">
    <location>
        <begin position="1"/>
        <end position="298"/>
    </location>
</feature>
<organism evidence="6 7">
    <name type="scientific">Albibacterium profundi</name>
    <dbReference type="NCBI Taxonomy" id="3134906"/>
    <lineage>
        <taxon>Bacteria</taxon>
        <taxon>Pseudomonadati</taxon>
        <taxon>Bacteroidota</taxon>
        <taxon>Sphingobacteriia</taxon>
        <taxon>Sphingobacteriales</taxon>
        <taxon>Sphingobacteriaceae</taxon>
        <taxon>Albibacterium</taxon>
    </lineage>
</organism>
<comment type="caution">
    <text evidence="6">The sequence shown here is derived from an EMBL/GenBank/DDBJ whole genome shotgun (WGS) entry which is preliminary data.</text>
</comment>
<dbReference type="InterPro" id="IPR002054">
    <property type="entry name" value="DNA-dir_DNA_pol_X"/>
</dbReference>
<keyword evidence="7" id="KW-1185">Reference proteome</keyword>
<dbReference type="InterPro" id="IPR003583">
    <property type="entry name" value="Hlx-hairpin-Hlx_DNA-bd_motif"/>
</dbReference>
<dbReference type="Pfam" id="PF14520">
    <property type="entry name" value="HHH_5"/>
    <property type="match status" value="1"/>
</dbReference>
<dbReference type="Proteomes" id="UP001580928">
    <property type="component" value="Unassembled WGS sequence"/>
</dbReference>
<dbReference type="InterPro" id="IPR016195">
    <property type="entry name" value="Pol/histidinol_Pase-like"/>
</dbReference>
<dbReference type="SUPFAM" id="SSF89550">
    <property type="entry name" value="PHP domain-like"/>
    <property type="match status" value="1"/>
</dbReference>
<dbReference type="SUPFAM" id="SSF47802">
    <property type="entry name" value="DNA polymerase beta, N-terminal domain-like"/>
    <property type="match status" value="1"/>
</dbReference>
<proteinExistence type="predicted"/>
<feature type="domain" description="Helix-hairpin-helix DNA-binding motif class 1" evidence="3">
    <location>
        <begin position="50"/>
        <end position="69"/>
    </location>
</feature>
<name>A0ABV5CBR7_9SPHI</name>
<dbReference type="InterPro" id="IPR047967">
    <property type="entry name" value="PolX_PHP"/>
</dbReference>
<dbReference type="RefSeq" id="WP_375556540.1">
    <property type="nucleotide sequence ID" value="NZ_JBBVGT010000002.1"/>
</dbReference>
<sequence length="562" mass="62814">MDNKVITREFKLLAKLLEFHGENPFKVKAINNAASTLSKLPFTIASKNQEELSQIPGIGKSTATKIIEILEKGSMSELNELIQQTPPGIIPLLKIKGISPKKMSTIWKELGIDNEAELWYACKEDKISKLKGFGAKTQAELQNVLEYALENQGNFRFADAEKIAEELLSKLRTVLSTDTQFGLTGDIRRYNELIKCIDILVALAPDSLESHLQATGVLDNMLKKDETIHCQHASGIEVIFHYCPPDVFSTRLLETTGNNDHIKLLKSNFPQGEIPLLNTEEEIYGAANMDFIAPEMREGLNEIDLALSHSLPNLVEFANIKGALHNHSLWSDGVFSVEDMALYCRDNLGLQYFGISDHSKTAVYANGLSIDRVQAQWREVDILNEKLAPFHIFKGIESDILSNGSLDYPDEILAGFDFVVASIHSQLSMDEKKATTRLIKAIENPYTTFLGHPTGRQLLVRKGYSIDHKKVIDACAANGVIIEINANPLRLDIDWRWISYCLEKGVMLSINPDAHHVDELVYMKYGINVARKGGLTAEHCFNCLGQKEVTDYFAARKANINP</sequence>
<dbReference type="InterPro" id="IPR003141">
    <property type="entry name" value="Pol/His_phosphatase_N"/>
</dbReference>
<evidence type="ECO:0000313" key="6">
    <source>
        <dbReference type="EMBL" id="MFB5944982.1"/>
    </source>
</evidence>
<accession>A0ABV5CBR7</accession>
<keyword evidence="2" id="KW-0235">DNA replication</keyword>
<evidence type="ECO:0000259" key="4">
    <source>
        <dbReference type="SMART" id="SM00481"/>
    </source>
</evidence>
<dbReference type="InterPro" id="IPR043519">
    <property type="entry name" value="NT_sf"/>
</dbReference>
<protein>
    <submittedName>
        <fullName evidence="6">Helix-hairpin-helix domain-containing protein</fullName>
    </submittedName>
</protein>
<dbReference type="PANTHER" id="PTHR36928:SF1">
    <property type="entry name" value="PHOSPHATASE YCDX-RELATED"/>
    <property type="match status" value="1"/>
</dbReference>
<dbReference type="SUPFAM" id="SSF81301">
    <property type="entry name" value="Nucleotidyltransferase"/>
    <property type="match status" value="1"/>
</dbReference>
<dbReference type="Gene3D" id="1.10.150.110">
    <property type="entry name" value="DNA polymerase beta, N-terminal domain-like"/>
    <property type="match status" value="1"/>
</dbReference>
<evidence type="ECO:0000256" key="2">
    <source>
        <dbReference type="ARBA" id="ARBA00022705"/>
    </source>
</evidence>
<dbReference type="SMART" id="SM00483">
    <property type="entry name" value="POLXc"/>
    <property type="match status" value="1"/>
</dbReference>
<dbReference type="EMBL" id="JBBVGT010000002">
    <property type="protein sequence ID" value="MFB5944982.1"/>
    <property type="molecule type" value="Genomic_DNA"/>
</dbReference>
<dbReference type="InterPro" id="IPR010996">
    <property type="entry name" value="HHH_MUS81"/>
</dbReference>
<gene>
    <name evidence="6" type="ORF">WKR92_03975</name>
</gene>
<evidence type="ECO:0000259" key="5">
    <source>
        <dbReference type="SMART" id="SM00483"/>
    </source>
</evidence>
<dbReference type="Gene3D" id="3.20.20.140">
    <property type="entry name" value="Metal-dependent hydrolases"/>
    <property type="match status" value="1"/>
</dbReference>
<dbReference type="CDD" id="cd07436">
    <property type="entry name" value="PHP_PolX"/>
    <property type="match status" value="1"/>
</dbReference>
<dbReference type="Pfam" id="PF14716">
    <property type="entry name" value="HHH_8"/>
    <property type="match status" value="1"/>
</dbReference>